<dbReference type="PRINTS" id="PR00455">
    <property type="entry name" value="HTHTETR"/>
</dbReference>
<dbReference type="PROSITE" id="PS50977">
    <property type="entry name" value="HTH_TETR_2"/>
    <property type="match status" value="1"/>
</dbReference>
<dbReference type="PATRIC" id="fig|1268072.3.peg.3155"/>
<dbReference type="AlphaFoldDB" id="X4ZKZ6"/>
<dbReference type="PANTHER" id="PTHR47506:SF6">
    <property type="entry name" value="HTH-TYPE TRANSCRIPTIONAL REPRESSOR NEMR"/>
    <property type="match status" value="1"/>
</dbReference>
<dbReference type="OrthoDB" id="9814703at2"/>
<evidence type="ECO:0000256" key="4">
    <source>
        <dbReference type="PROSITE-ProRule" id="PRU00335"/>
    </source>
</evidence>
<dbReference type="InterPro" id="IPR009057">
    <property type="entry name" value="Homeodomain-like_sf"/>
</dbReference>
<evidence type="ECO:0000313" key="7">
    <source>
        <dbReference type="Proteomes" id="UP000019772"/>
    </source>
</evidence>
<dbReference type="InterPro" id="IPR036271">
    <property type="entry name" value="Tet_transcr_reg_TetR-rel_C_sf"/>
</dbReference>
<dbReference type="GO" id="GO:0003677">
    <property type="term" value="F:DNA binding"/>
    <property type="evidence" value="ECO:0007669"/>
    <property type="project" value="UniProtKB-UniRule"/>
</dbReference>
<keyword evidence="1" id="KW-0805">Transcription regulation</keyword>
<gene>
    <name evidence="6" type="ORF">PSAB_15275</name>
</gene>
<dbReference type="Pfam" id="PF00440">
    <property type="entry name" value="TetR_N"/>
    <property type="match status" value="1"/>
</dbReference>
<dbReference type="SUPFAM" id="SSF48498">
    <property type="entry name" value="Tetracyclin repressor-like, C-terminal domain"/>
    <property type="match status" value="1"/>
</dbReference>
<feature type="DNA-binding region" description="H-T-H motif" evidence="4">
    <location>
        <begin position="25"/>
        <end position="44"/>
    </location>
</feature>
<sequence length="198" mass="22542">MSQKRQEIIESAALLIHSKGYESTKLSDILEASKTGKGQFYYYFSSKHELGLAVIDYFFSSFNRELLENILSSRKSPEVRLNEMLEWMVESHNAKESKCGCVFGNLAVEMSEHDEEFRKKVGGVFEAWTEKVKLVLMEMFKSSEPIAPLEVEKLAQGVVAMLEGGLLMMKNKQDIDVFKNMTELVRSLVKNFASSHLP</sequence>
<dbReference type="HOGENOM" id="CLU_069356_28_1_9"/>
<dbReference type="InterPro" id="IPR001647">
    <property type="entry name" value="HTH_TetR"/>
</dbReference>
<keyword evidence="7" id="KW-1185">Reference proteome</keyword>
<proteinExistence type="predicted"/>
<keyword evidence="2 4" id="KW-0238">DNA-binding</keyword>
<dbReference type="Pfam" id="PF21993">
    <property type="entry name" value="TetR_C_13_2"/>
    <property type="match status" value="1"/>
</dbReference>
<evidence type="ECO:0000256" key="2">
    <source>
        <dbReference type="ARBA" id="ARBA00023125"/>
    </source>
</evidence>
<dbReference type="KEGG" id="psab:PSAB_15275"/>
<evidence type="ECO:0000256" key="1">
    <source>
        <dbReference type="ARBA" id="ARBA00023015"/>
    </source>
</evidence>
<keyword evidence="3" id="KW-0804">Transcription</keyword>
<evidence type="ECO:0000256" key="3">
    <source>
        <dbReference type="ARBA" id="ARBA00023163"/>
    </source>
</evidence>
<protein>
    <submittedName>
        <fullName evidence="6">TetR family transcriptional regulator</fullName>
    </submittedName>
</protein>
<dbReference type="PANTHER" id="PTHR47506">
    <property type="entry name" value="TRANSCRIPTIONAL REGULATORY PROTEIN"/>
    <property type="match status" value="1"/>
</dbReference>
<feature type="domain" description="HTH tetR-type" evidence="5">
    <location>
        <begin position="2"/>
        <end position="62"/>
    </location>
</feature>
<dbReference type="InterPro" id="IPR054156">
    <property type="entry name" value="YxaF_TetR_C"/>
</dbReference>
<dbReference type="SUPFAM" id="SSF46689">
    <property type="entry name" value="Homeodomain-like"/>
    <property type="match status" value="1"/>
</dbReference>
<name>X4ZKZ6_9BACL</name>
<evidence type="ECO:0000259" key="5">
    <source>
        <dbReference type="PROSITE" id="PS50977"/>
    </source>
</evidence>
<reference evidence="6 7" key="1">
    <citation type="journal article" date="2014" name="PLoS Genet.">
        <title>Comparative Genomic Analysis of N2-Fixing and Non-N2-Fixing Paenibacillus spp.: Organization, Evolution and Expression of the Nitrogen Fixation Genes.</title>
        <authorList>
            <person name="Xie J.B."/>
            <person name="Du Z."/>
            <person name="Bai L."/>
            <person name="Tian C."/>
            <person name="Zhang Y."/>
            <person name="Xie J.Y."/>
            <person name="Wang T."/>
            <person name="Liu X."/>
            <person name="Chen X."/>
            <person name="Cheng Q."/>
            <person name="Chen S."/>
            <person name="Li J."/>
        </authorList>
    </citation>
    <scope>NUCLEOTIDE SEQUENCE [LARGE SCALE GENOMIC DNA]</scope>
    <source>
        <strain evidence="6 7">T27</strain>
    </source>
</reference>
<dbReference type="STRING" id="1268072.PSAB_15275"/>
<dbReference type="RefSeq" id="WP_025335460.1">
    <property type="nucleotide sequence ID" value="NZ_CP004078.1"/>
</dbReference>
<dbReference type="Gene3D" id="1.10.357.10">
    <property type="entry name" value="Tetracycline Repressor, domain 2"/>
    <property type="match status" value="1"/>
</dbReference>
<dbReference type="Proteomes" id="UP000019772">
    <property type="component" value="Chromosome"/>
</dbReference>
<dbReference type="eggNOG" id="COG1309">
    <property type="taxonomic scope" value="Bacteria"/>
</dbReference>
<evidence type="ECO:0000313" key="6">
    <source>
        <dbReference type="EMBL" id="AHV97962.1"/>
    </source>
</evidence>
<dbReference type="EMBL" id="CP004078">
    <property type="protein sequence ID" value="AHV97962.1"/>
    <property type="molecule type" value="Genomic_DNA"/>
</dbReference>
<organism evidence="6 7">
    <name type="scientific">Paenibacillus sabinae T27</name>
    <dbReference type="NCBI Taxonomy" id="1268072"/>
    <lineage>
        <taxon>Bacteria</taxon>
        <taxon>Bacillati</taxon>
        <taxon>Bacillota</taxon>
        <taxon>Bacilli</taxon>
        <taxon>Bacillales</taxon>
        <taxon>Paenibacillaceae</taxon>
        <taxon>Paenibacillus</taxon>
    </lineage>
</organism>
<accession>X4ZKZ6</accession>